<protein>
    <submittedName>
        <fullName evidence="7">Flagellar biogenesis protein FliO</fullName>
    </submittedName>
</protein>
<keyword evidence="3 6" id="KW-0812">Transmembrane</keyword>
<keyword evidence="7" id="KW-0969">Cilium</keyword>
<evidence type="ECO:0000256" key="5">
    <source>
        <dbReference type="ARBA" id="ARBA00023136"/>
    </source>
</evidence>
<sequence length="123" mass="14276">MKTILTVGMENFWYLILLLILFIMILGGAYFTTKFLSKIQYQQNKHKNMQIIEGLRLGNNKAIYLIKIGERYFAVSTAKEQVSLIAEFNDGEIKNYKELMNEKSVNISFKESLEKVIKSGKKK</sequence>
<evidence type="ECO:0000313" key="7">
    <source>
        <dbReference type="EMBL" id="TCT16436.1"/>
    </source>
</evidence>
<evidence type="ECO:0000313" key="8">
    <source>
        <dbReference type="Proteomes" id="UP000294902"/>
    </source>
</evidence>
<dbReference type="GO" id="GO:0044781">
    <property type="term" value="P:bacterial-type flagellum organization"/>
    <property type="evidence" value="ECO:0007669"/>
    <property type="project" value="InterPro"/>
</dbReference>
<dbReference type="InterPro" id="IPR022781">
    <property type="entry name" value="Flagellar_biosynth_FliO"/>
</dbReference>
<dbReference type="GO" id="GO:0016020">
    <property type="term" value="C:membrane"/>
    <property type="evidence" value="ECO:0007669"/>
    <property type="project" value="InterPro"/>
</dbReference>
<keyword evidence="2" id="KW-1003">Cell membrane</keyword>
<feature type="transmembrane region" description="Helical" evidence="6">
    <location>
        <begin position="12"/>
        <end position="31"/>
    </location>
</feature>
<dbReference type="Pfam" id="PF04347">
    <property type="entry name" value="FliO"/>
    <property type="match status" value="1"/>
</dbReference>
<evidence type="ECO:0000256" key="1">
    <source>
        <dbReference type="ARBA" id="ARBA00004236"/>
    </source>
</evidence>
<evidence type="ECO:0000256" key="3">
    <source>
        <dbReference type="ARBA" id="ARBA00022692"/>
    </source>
</evidence>
<proteinExistence type="predicted"/>
<gene>
    <name evidence="7" type="ORF">EDC18_102455</name>
</gene>
<dbReference type="AlphaFoldDB" id="A0A4R3MR64"/>
<organism evidence="7 8">
    <name type="scientific">Natranaerovirga pectinivora</name>
    <dbReference type="NCBI Taxonomy" id="682400"/>
    <lineage>
        <taxon>Bacteria</taxon>
        <taxon>Bacillati</taxon>
        <taxon>Bacillota</taxon>
        <taxon>Clostridia</taxon>
        <taxon>Lachnospirales</taxon>
        <taxon>Natranaerovirgaceae</taxon>
        <taxon>Natranaerovirga</taxon>
    </lineage>
</organism>
<evidence type="ECO:0000256" key="6">
    <source>
        <dbReference type="SAM" id="Phobius"/>
    </source>
</evidence>
<keyword evidence="7" id="KW-0966">Cell projection</keyword>
<dbReference type="Proteomes" id="UP000294902">
    <property type="component" value="Unassembled WGS sequence"/>
</dbReference>
<accession>A0A4R3MR64</accession>
<dbReference type="RefSeq" id="WP_132250835.1">
    <property type="nucleotide sequence ID" value="NZ_SMAL01000002.1"/>
</dbReference>
<reference evidence="7 8" key="1">
    <citation type="submission" date="2019-03" db="EMBL/GenBank/DDBJ databases">
        <title>Genomic Encyclopedia of Type Strains, Phase IV (KMG-IV): sequencing the most valuable type-strain genomes for metagenomic binning, comparative biology and taxonomic classification.</title>
        <authorList>
            <person name="Goeker M."/>
        </authorList>
    </citation>
    <scope>NUCLEOTIDE SEQUENCE [LARGE SCALE GENOMIC DNA]</scope>
    <source>
        <strain evidence="7 8">DSM 24629</strain>
    </source>
</reference>
<dbReference type="OrthoDB" id="9797155at2"/>
<comment type="caution">
    <text evidence="7">The sequence shown here is derived from an EMBL/GenBank/DDBJ whole genome shotgun (WGS) entry which is preliminary data.</text>
</comment>
<keyword evidence="5 6" id="KW-0472">Membrane</keyword>
<evidence type="ECO:0000256" key="4">
    <source>
        <dbReference type="ARBA" id="ARBA00022989"/>
    </source>
</evidence>
<keyword evidence="7" id="KW-0282">Flagellum</keyword>
<name>A0A4R3MR64_9FIRM</name>
<keyword evidence="4 6" id="KW-1133">Transmembrane helix</keyword>
<evidence type="ECO:0000256" key="2">
    <source>
        <dbReference type="ARBA" id="ARBA00022475"/>
    </source>
</evidence>
<comment type="subcellular location">
    <subcellularLocation>
        <location evidence="1">Cell membrane</location>
    </subcellularLocation>
</comment>
<dbReference type="EMBL" id="SMAL01000002">
    <property type="protein sequence ID" value="TCT16436.1"/>
    <property type="molecule type" value="Genomic_DNA"/>
</dbReference>
<keyword evidence="8" id="KW-1185">Reference proteome</keyword>